<sequence>MRHRKSGRSLSRNWEHRKAMFRNMAKSLVTHEKIKTTLPKAKELSRVADRLVTLALRGDLSAKRQAYKVLGNHKLVKRLFDEIAPRFEKHSGGYTRVVKYAKPRVGDSASLALIEFTYKTSEGPEVTKAGLPKDKAQTKGAPAAAPAGPAASEPVPEKDSSITPEDQKQVEPEAQFPEAEDSTAADREADEQSQEDKSEESRPHDDPGEDPEQKK</sequence>
<gene>
    <name evidence="4" type="primary">rplQ</name>
    <name evidence="7" type="ORF">Dthio_PD0301</name>
</gene>
<dbReference type="Pfam" id="PF01196">
    <property type="entry name" value="Ribosomal_L17"/>
    <property type="match status" value="1"/>
</dbReference>
<keyword evidence="8" id="KW-1185">Reference proteome</keyword>
<feature type="compositionally biased region" description="Low complexity" evidence="6">
    <location>
        <begin position="140"/>
        <end position="151"/>
    </location>
</feature>
<proteinExistence type="inferred from homology"/>
<comment type="similarity">
    <text evidence="1 4 5">Belongs to the bacterial ribosomal protein bL17 family.</text>
</comment>
<dbReference type="eggNOG" id="COG0203">
    <property type="taxonomic scope" value="Bacteria"/>
</dbReference>
<dbReference type="PANTHER" id="PTHR14413:SF16">
    <property type="entry name" value="LARGE RIBOSOMAL SUBUNIT PROTEIN BL17M"/>
    <property type="match status" value="1"/>
</dbReference>
<keyword evidence="2 4" id="KW-0689">Ribosomal protein</keyword>
<dbReference type="InterPro" id="IPR000456">
    <property type="entry name" value="Ribosomal_bL17"/>
</dbReference>
<name>D6SUK7_9BACT</name>
<feature type="region of interest" description="Disordered" evidence="6">
    <location>
        <begin position="124"/>
        <end position="215"/>
    </location>
</feature>
<dbReference type="EMBL" id="ACJN02000004">
    <property type="protein sequence ID" value="EFI32987.1"/>
    <property type="molecule type" value="Genomic_DNA"/>
</dbReference>
<evidence type="ECO:0000256" key="6">
    <source>
        <dbReference type="SAM" id="MobiDB-lite"/>
    </source>
</evidence>
<evidence type="ECO:0000256" key="1">
    <source>
        <dbReference type="ARBA" id="ARBA00008777"/>
    </source>
</evidence>
<dbReference type="NCBIfam" id="TIGR00059">
    <property type="entry name" value="L17"/>
    <property type="match status" value="1"/>
</dbReference>
<protein>
    <recommendedName>
        <fullName evidence="4">Large ribosomal subunit protein bL17</fullName>
    </recommendedName>
</protein>
<feature type="compositionally biased region" description="Acidic residues" evidence="6">
    <location>
        <begin position="178"/>
        <end position="193"/>
    </location>
</feature>
<evidence type="ECO:0000313" key="7">
    <source>
        <dbReference type="EMBL" id="EFI32987.1"/>
    </source>
</evidence>
<dbReference type="HAMAP" id="MF_01368">
    <property type="entry name" value="Ribosomal_bL17"/>
    <property type="match status" value="1"/>
</dbReference>
<dbReference type="GO" id="GO:0022625">
    <property type="term" value="C:cytosolic large ribosomal subunit"/>
    <property type="evidence" value="ECO:0007669"/>
    <property type="project" value="TreeGrafter"/>
</dbReference>
<dbReference type="PANTHER" id="PTHR14413">
    <property type="entry name" value="RIBOSOMAL PROTEIN L17"/>
    <property type="match status" value="1"/>
</dbReference>
<dbReference type="SUPFAM" id="SSF64263">
    <property type="entry name" value="Prokaryotic ribosomal protein L17"/>
    <property type="match status" value="1"/>
</dbReference>
<dbReference type="Gene3D" id="3.90.1030.10">
    <property type="entry name" value="Ribosomal protein L17"/>
    <property type="match status" value="1"/>
</dbReference>
<organism evidence="7 8">
    <name type="scientific">Desulfonatronospira thiodismutans ASO3-1</name>
    <dbReference type="NCBI Taxonomy" id="555779"/>
    <lineage>
        <taxon>Bacteria</taxon>
        <taxon>Pseudomonadati</taxon>
        <taxon>Thermodesulfobacteriota</taxon>
        <taxon>Desulfovibrionia</taxon>
        <taxon>Desulfovibrionales</taxon>
        <taxon>Desulfonatronovibrionaceae</taxon>
        <taxon>Desulfonatronospira</taxon>
    </lineage>
</organism>
<comment type="caution">
    <text evidence="7">The sequence shown here is derived from an EMBL/GenBank/DDBJ whole genome shotgun (WGS) entry which is preliminary data.</text>
</comment>
<evidence type="ECO:0000313" key="8">
    <source>
        <dbReference type="Proteomes" id="UP000005496"/>
    </source>
</evidence>
<keyword evidence="3 4" id="KW-0687">Ribonucleoprotein</keyword>
<comment type="subunit">
    <text evidence="4">Part of the 50S ribosomal subunit. Contacts protein L32.</text>
</comment>
<dbReference type="GO" id="GO:0003735">
    <property type="term" value="F:structural constituent of ribosome"/>
    <property type="evidence" value="ECO:0007669"/>
    <property type="project" value="InterPro"/>
</dbReference>
<evidence type="ECO:0000256" key="4">
    <source>
        <dbReference type="HAMAP-Rule" id="MF_01368"/>
    </source>
</evidence>
<feature type="compositionally biased region" description="Basic and acidic residues" evidence="6">
    <location>
        <begin position="194"/>
        <end position="215"/>
    </location>
</feature>
<dbReference type="OrthoDB" id="9809073at2"/>
<evidence type="ECO:0000256" key="3">
    <source>
        <dbReference type="ARBA" id="ARBA00023274"/>
    </source>
</evidence>
<dbReference type="GO" id="GO:0006412">
    <property type="term" value="P:translation"/>
    <property type="evidence" value="ECO:0007669"/>
    <property type="project" value="UniProtKB-UniRule"/>
</dbReference>
<dbReference type="AlphaFoldDB" id="D6SUK7"/>
<reference evidence="7" key="1">
    <citation type="submission" date="2010-05" db="EMBL/GenBank/DDBJ databases">
        <title>The draft genome of Desulfonatronospira thiodismutans ASO3-1.</title>
        <authorList>
            <consortium name="US DOE Joint Genome Institute (JGI-PGF)"/>
            <person name="Lucas S."/>
            <person name="Copeland A."/>
            <person name="Lapidus A."/>
            <person name="Cheng J.-F."/>
            <person name="Bruce D."/>
            <person name="Goodwin L."/>
            <person name="Pitluck S."/>
            <person name="Chertkov O."/>
            <person name="Brettin T."/>
            <person name="Detter J.C."/>
            <person name="Han C."/>
            <person name="Land M.L."/>
            <person name="Hauser L."/>
            <person name="Kyrpides N."/>
            <person name="Mikhailova N."/>
            <person name="Muyzer G."/>
            <person name="Woyke T."/>
        </authorList>
    </citation>
    <scope>NUCLEOTIDE SEQUENCE [LARGE SCALE GENOMIC DNA]</scope>
    <source>
        <strain evidence="7">ASO3-1</strain>
    </source>
</reference>
<accession>D6SUK7</accession>
<dbReference type="InterPro" id="IPR036373">
    <property type="entry name" value="Ribosomal_bL17_sf"/>
</dbReference>
<feature type="compositionally biased region" description="Basic and acidic residues" evidence="6">
    <location>
        <begin position="155"/>
        <end position="171"/>
    </location>
</feature>
<dbReference type="Proteomes" id="UP000005496">
    <property type="component" value="Unassembled WGS sequence"/>
</dbReference>
<evidence type="ECO:0000256" key="2">
    <source>
        <dbReference type="ARBA" id="ARBA00022980"/>
    </source>
</evidence>
<evidence type="ECO:0000256" key="5">
    <source>
        <dbReference type="RuleBase" id="RU000660"/>
    </source>
</evidence>